<dbReference type="Pfam" id="PF13715">
    <property type="entry name" value="CarbopepD_reg_2"/>
    <property type="match status" value="1"/>
</dbReference>
<dbReference type="InterPro" id="IPR037066">
    <property type="entry name" value="Plug_dom_sf"/>
</dbReference>
<feature type="domain" description="Outer membrane protein beta-barrel" evidence="7">
    <location>
        <begin position="405"/>
        <end position="811"/>
    </location>
</feature>
<evidence type="ECO:0000256" key="1">
    <source>
        <dbReference type="ARBA" id="ARBA00004442"/>
    </source>
</evidence>
<dbReference type="InterPro" id="IPR008969">
    <property type="entry name" value="CarboxyPept-like_regulatory"/>
</dbReference>
<organism evidence="8 9">
    <name type="scientific">Arcicella aquatica</name>
    <dbReference type="NCBI Taxonomy" id="217141"/>
    <lineage>
        <taxon>Bacteria</taxon>
        <taxon>Pseudomonadati</taxon>
        <taxon>Bacteroidota</taxon>
        <taxon>Cytophagia</taxon>
        <taxon>Cytophagales</taxon>
        <taxon>Flectobacillaceae</taxon>
        <taxon>Arcicella</taxon>
    </lineage>
</organism>
<dbReference type="SUPFAM" id="SSF56935">
    <property type="entry name" value="Porins"/>
    <property type="match status" value="1"/>
</dbReference>
<dbReference type="InterPro" id="IPR012910">
    <property type="entry name" value="Plug_dom"/>
</dbReference>
<dbReference type="InterPro" id="IPR041700">
    <property type="entry name" value="OMP_b-brl_3"/>
</dbReference>
<dbReference type="SUPFAM" id="SSF49464">
    <property type="entry name" value="Carboxypeptidase regulatory domain-like"/>
    <property type="match status" value="1"/>
</dbReference>
<keyword evidence="8" id="KW-0675">Receptor</keyword>
<evidence type="ECO:0000256" key="2">
    <source>
        <dbReference type="ARBA" id="ARBA00023136"/>
    </source>
</evidence>
<dbReference type="Proteomes" id="UP001304671">
    <property type="component" value="Unassembled WGS sequence"/>
</dbReference>
<evidence type="ECO:0000313" key="8">
    <source>
        <dbReference type="EMBL" id="MEA5258296.1"/>
    </source>
</evidence>
<dbReference type="InterPro" id="IPR036942">
    <property type="entry name" value="Beta-barrel_TonB_sf"/>
</dbReference>
<evidence type="ECO:0000256" key="4">
    <source>
        <dbReference type="SAM" id="MobiDB-lite"/>
    </source>
</evidence>
<evidence type="ECO:0000256" key="5">
    <source>
        <dbReference type="SAM" id="SignalP"/>
    </source>
</evidence>
<dbReference type="Gene3D" id="2.170.130.10">
    <property type="entry name" value="TonB-dependent receptor, plug domain"/>
    <property type="match status" value="1"/>
</dbReference>
<dbReference type="PANTHER" id="PTHR40980:SF4">
    <property type="entry name" value="TONB-DEPENDENT RECEPTOR-LIKE BETA-BARREL DOMAIN-CONTAINING PROTEIN"/>
    <property type="match status" value="1"/>
</dbReference>
<accession>A0ABU5QMJ8</accession>
<keyword evidence="2" id="KW-0472">Membrane</keyword>
<feature type="chain" id="PRO_5045136569" evidence="5">
    <location>
        <begin position="21"/>
        <end position="863"/>
    </location>
</feature>
<gene>
    <name evidence="8" type="ORF">VB264_10935</name>
</gene>
<protein>
    <submittedName>
        <fullName evidence="8">TonB-dependent receptor</fullName>
    </submittedName>
</protein>
<feature type="domain" description="TonB-dependent receptor plug" evidence="6">
    <location>
        <begin position="164"/>
        <end position="252"/>
    </location>
</feature>
<sequence length="863" mass="93636">MKKILLSLTLFSLICTNLFAQFPVGGMGGMGGGRPKEATAIPGTAQAAPKGSAKITGYIIDSSATKAVEFASVALLAKATNKPVDGTVCDEKGKFTLAKVATGDYVLAISFLGYHSKRIDVKIVNKNDDIDLGVIKLSQTSQVLQEVTVEGQRSLIEDKVDRMVYNAEKDATNKGGDATDVLRKVPSLSVDLDGNVTLRGSQNVKVLINNKPSTIVASSIADALKQIPSDMIKSVEVITSPSAKYDAEGSSGIINIITKKNTLQGLTLNLDSSVGIRGANMSLNGNYRKGNMGFSLGGFGRSNYNVNGEFVNTQLAKSDGTITKQSASTRNDGLFGSYQFGWDWDINKSNSITASARYGARNQNTFQDALSTNIIRTNGSNTTTVRDVETKDNSGTIDLNVDYTHTFKKPQQELSLSAQYSRNDRKNNFTNIIYGLSDSLVQLGRNRISNINPSYNQETTLQADYQSPIGKTQMIEFGGKGIFRKVNSTFTQVGNNGALDYDQNIAASYFSYTLTTKQKYSFKGGVRYEHTDINAIQTTEGGAKNNIDIPSYGTLVPSFNVSKSLKGGTTLKLAYNRRIQRPSLQFLNPNRNASNPSNVTEGNPNLSPEFTNNYEFTINTFFKNTFLTTALFMRNTTGSIQSIRTNEVDAQGRPFLLTSYRNIGNEDAYGMNLFGSVNISNKFQLGGGTDIYYAVLNNNNPDPLLNAKNQGWVASFRMFGSYNLSKGWGFQAFSFYRGNQVQLQGSQGGFGIYSLSIKKDLANKKGSIGFGAENFFTPNGFKINNNIESSTISQQSTTTLRNMNFKINFSYRIGKMSFDAPKKRKKSVNNDDLKDGGDGGGNGGGQQQQAAPATTGGGGGRPR</sequence>
<feature type="compositionally biased region" description="Basic and acidic residues" evidence="4">
    <location>
        <begin position="828"/>
        <end position="837"/>
    </location>
</feature>
<dbReference type="Gene3D" id="2.60.40.1120">
    <property type="entry name" value="Carboxypeptidase-like, regulatory domain"/>
    <property type="match status" value="1"/>
</dbReference>
<reference evidence="8 9" key="1">
    <citation type="submission" date="2023-12" db="EMBL/GenBank/DDBJ databases">
        <title>Novel species of the genus Arcicella isolated from rivers.</title>
        <authorList>
            <person name="Lu H."/>
        </authorList>
    </citation>
    <scope>NUCLEOTIDE SEQUENCE [LARGE SCALE GENOMIC DNA]</scope>
    <source>
        <strain evidence="8 9">LMG 21963</strain>
    </source>
</reference>
<dbReference type="Gene3D" id="2.40.170.20">
    <property type="entry name" value="TonB-dependent receptor, beta-barrel domain"/>
    <property type="match status" value="1"/>
</dbReference>
<keyword evidence="3" id="KW-0998">Cell outer membrane</keyword>
<proteinExistence type="predicted"/>
<feature type="region of interest" description="Disordered" evidence="4">
    <location>
        <begin position="586"/>
        <end position="606"/>
    </location>
</feature>
<dbReference type="PANTHER" id="PTHR40980">
    <property type="entry name" value="PLUG DOMAIN-CONTAINING PROTEIN"/>
    <property type="match status" value="1"/>
</dbReference>
<evidence type="ECO:0000259" key="7">
    <source>
        <dbReference type="Pfam" id="PF14905"/>
    </source>
</evidence>
<evidence type="ECO:0000259" key="6">
    <source>
        <dbReference type="Pfam" id="PF07715"/>
    </source>
</evidence>
<dbReference type="RefSeq" id="WP_323249282.1">
    <property type="nucleotide sequence ID" value="NZ_JAYFUL010000015.1"/>
</dbReference>
<keyword evidence="9" id="KW-1185">Reference proteome</keyword>
<name>A0ABU5QMJ8_9BACT</name>
<comment type="caution">
    <text evidence="8">The sequence shown here is derived from an EMBL/GenBank/DDBJ whole genome shotgun (WGS) entry which is preliminary data.</text>
</comment>
<comment type="subcellular location">
    <subcellularLocation>
        <location evidence="1">Cell outer membrane</location>
    </subcellularLocation>
</comment>
<dbReference type="Pfam" id="PF07715">
    <property type="entry name" value="Plug"/>
    <property type="match status" value="1"/>
</dbReference>
<feature type="region of interest" description="Disordered" evidence="4">
    <location>
        <begin position="820"/>
        <end position="863"/>
    </location>
</feature>
<feature type="signal peptide" evidence="5">
    <location>
        <begin position="1"/>
        <end position="20"/>
    </location>
</feature>
<evidence type="ECO:0000313" key="9">
    <source>
        <dbReference type="Proteomes" id="UP001304671"/>
    </source>
</evidence>
<dbReference type="EMBL" id="JAYFUL010000015">
    <property type="protein sequence ID" value="MEA5258296.1"/>
    <property type="molecule type" value="Genomic_DNA"/>
</dbReference>
<evidence type="ECO:0000256" key="3">
    <source>
        <dbReference type="ARBA" id="ARBA00023237"/>
    </source>
</evidence>
<keyword evidence="5" id="KW-0732">Signal</keyword>
<dbReference type="Pfam" id="PF14905">
    <property type="entry name" value="OMP_b-brl_3"/>
    <property type="match status" value="1"/>
</dbReference>